<evidence type="ECO:0000313" key="2">
    <source>
        <dbReference type="Proteomes" id="UP000004510"/>
    </source>
</evidence>
<dbReference type="EMBL" id="ADMS01000106">
    <property type="protein sequence ID" value="EFF73988.1"/>
    <property type="molecule type" value="Genomic_DNA"/>
</dbReference>
<proteinExistence type="predicted"/>
<name>D4XGP2_9BURK</name>
<organism evidence="1 2">
    <name type="scientific">Achromobacter piechaudii ATCC 43553</name>
    <dbReference type="NCBI Taxonomy" id="742159"/>
    <lineage>
        <taxon>Bacteria</taxon>
        <taxon>Pseudomonadati</taxon>
        <taxon>Pseudomonadota</taxon>
        <taxon>Betaproteobacteria</taxon>
        <taxon>Burkholderiales</taxon>
        <taxon>Alcaligenaceae</taxon>
        <taxon>Achromobacter</taxon>
    </lineage>
</organism>
<accession>D4XGP2</accession>
<comment type="caution">
    <text evidence="1">The sequence shown here is derived from an EMBL/GenBank/DDBJ whole genome shotgun (WGS) entry which is preliminary data.</text>
</comment>
<gene>
    <name evidence="1" type="ORF">HMPREF0004_4639</name>
</gene>
<protein>
    <submittedName>
        <fullName evidence="1">Uncharacterized protein</fullName>
    </submittedName>
</protein>
<reference evidence="2" key="1">
    <citation type="submission" date="2010-03" db="EMBL/GenBank/DDBJ databases">
        <title>Complete sequence of Mobiluncus curtisii ATCC 43063.</title>
        <authorList>
            <person name="Muzny D."/>
            <person name="Qin X."/>
            <person name="Deng J."/>
            <person name="Jiang H."/>
            <person name="Liu Y."/>
            <person name="Qu J."/>
            <person name="Song X.-Z."/>
            <person name="Zhang L."/>
            <person name="Thornton R."/>
            <person name="Coyle M."/>
            <person name="Francisco L."/>
            <person name="Jackson L."/>
            <person name="Javaid M."/>
            <person name="Korchina V."/>
            <person name="Kovar C."/>
            <person name="Mata R."/>
            <person name="Mathew T."/>
            <person name="Ngo R."/>
            <person name="Nguyen L."/>
            <person name="Nguyen N."/>
            <person name="Okwuonu G."/>
            <person name="Ongeri F."/>
            <person name="Pham C."/>
            <person name="Simmons D."/>
            <person name="Wilczek-Boney K."/>
            <person name="Hale W."/>
            <person name="Jakkamsetti A."/>
            <person name="Pham P."/>
            <person name="Ruth R."/>
            <person name="San Lucas F."/>
            <person name="Warren J."/>
            <person name="Zhang J."/>
            <person name="Zhao Z."/>
            <person name="Zhou C."/>
            <person name="Zhu D."/>
            <person name="Lee S."/>
            <person name="Bess C."/>
            <person name="Blankenburg K."/>
            <person name="Forbes L."/>
            <person name="Fu Q."/>
            <person name="Gubbala S."/>
            <person name="Hirani K."/>
            <person name="Jayaseelan J.C."/>
            <person name="Lara F."/>
            <person name="Munidasa M."/>
            <person name="Palculict T."/>
            <person name="Patil S."/>
            <person name="Pu L.-L."/>
            <person name="Saada N."/>
            <person name="Tang L."/>
            <person name="Weissenberger G."/>
            <person name="Zhu Y."/>
            <person name="Hemphill L."/>
            <person name="Shang Y."/>
            <person name="Youmans B."/>
            <person name="Ayvaz T."/>
            <person name="Ross M."/>
            <person name="Santibanez J."/>
            <person name="Aqrawi P."/>
            <person name="Gross S."/>
            <person name="Joshi V."/>
            <person name="Fowler G."/>
            <person name="Nazareth L."/>
            <person name="Reid J."/>
            <person name="Worley K."/>
            <person name="Petrosino J."/>
            <person name="Highlander S."/>
            <person name="Gibbs R."/>
            <person name="Gibbs R."/>
        </authorList>
    </citation>
    <scope>NUCLEOTIDE SEQUENCE [LARGE SCALE GENOMIC DNA]</scope>
    <source>
        <strain evidence="2">ATCC 43553</strain>
    </source>
</reference>
<sequence>MLRPTLLASRIEGLAPGYFFRVAPAALVRHGLARAGVVYARIPLSIDTCYV</sequence>
<dbReference type="AlphaFoldDB" id="D4XGP2"/>
<dbReference type="Proteomes" id="UP000004510">
    <property type="component" value="Unassembled WGS sequence"/>
</dbReference>
<dbReference type="HOGENOM" id="CLU_3094410_0_0_4"/>
<evidence type="ECO:0000313" key="1">
    <source>
        <dbReference type="EMBL" id="EFF73988.1"/>
    </source>
</evidence>